<keyword evidence="10" id="KW-0675">Receptor</keyword>
<proteinExistence type="predicted"/>
<keyword evidence="3" id="KW-0677">Repeat</keyword>
<keyword evidence="4 8" id="KW-1133">Transmembrane helix</keyword>
<feature type="compositionally biased region" description="Polar residues" evidence="7">
    <location>
        <begin position="664"/>
        <end position="698"/>
    </location>
</feature>
<evidence type="ECO:0000313" key="10">
    <source>
        <dbReference type="EMBL" id="KAL5105939.1"/>
    </source>
</evidence>
<dbReference type="InterPro" id="IPR050991">
    <property type="entry name" value="ECM_Regulatory_Proteins"/>
</dbReference>
<dbReference type="InterPro" id="IPR010560">
    <property type="entry name" value="Neogenin_C"/>
</dbReference>
<evidence type="ECO:0000256" key="8">
    <source>
        <dbReference type="SAM" id="Phobius"/>
    </source>
</evidence>
<dbReference type="PANTHER" id="PTHR46708">
    <property type="entry name" value="TENASCIN"/>
    <property type="match status" value="1"/>
</dbReference>
<evidence type="ECO:0000256" key="3">
    <source>
        <dbReference type="ARBA" id="ARBA00022737"/>
    </source>
</evidence>
<comment type="caution">
    <text evidence="10">The sequence shown here is derived from an EMBL/GenBank/DDBJ whole genome shotgun (WGS) entry which is preliminary data.</text>
</comment>
<dbReference type="Pfam" id="PF00041">
    <property type="entry name" value="fn3"/>
    <property type="match status" value="2"/>
</dbReference>
<evidence type="ECO:0000256" key="6">
    <source>
        <dbReference type="ARBA" id="ARBA00023180"/>
    </source>
</evidence>
<name>A0ABR4Q8Y0_9CEST</name>
<feature type="domain" description="Fibronectin type-III" evidence="9">
    <location>
        <begin position="284"/>
        <end position="377"/>
    </location>
</feature>
<evidence type="ECO:0000256" key="5">
    <source>
        <dbReference type="ARBA" id="ARBA00023136"/>
    </source>
</evidence>
<dbReference type="SUPFAM" id="SSF49265">
    <property type="entry name" value="Fibronectin type III"/>
    <property type="match status" value="3"/>
</dbReference>
<dbReference type="CDD" id="cd00063">
    <property type="entry name" value="FN3"/>
    <property type="match status" value="4"/>
</dbReference>
<dbReference type="Pfam" id="PF06583">
    <property type="entry name" value="Neogenin_C"/>
    <property type="match status" value="1"/>
</dbReference>
<comment type="subcellular location">
    <subcellularLocation>
        <location evidence="1">Membrane</location>
        <topology evidence="1">Single-pass type I membrane protein</topology>
    </subcellularLocation>
</comment>
<feature type="compositionally biased region" description="Basic and acidic residues" evidence="7">
    <location>
        <begin position="1092"/>
        <end position="1105"/>
    </location>
</feature>
<keyword evidence="6" id="KW-0325">Glycoprotein</keyword>
<evidence type="ECO:0000259" key="9">
    <source>
        <dbReference type="PROSITE" id="PS50853"/>
    </source>
</evidence>
<dbReference type="PROSITE" id="PS50853">
    <property type="entry name" value="FN3"/>
    <property type="match status" value="4"/>
</dbReference>
<gene>
    <name evidence="10" type="ORF">TcWFU_009329</name>
</gene>
<evidence type="ECO:0000256" key="1">
    <source>
        <dbReference type="ARBA" id="ARBA00004479"/>
    </source>
</evidence>
<reference evidence="10 11" key="1">
    <citation type="journal article" date="2022" name="Front. Cell. Infect. Microbiol.">
        <title>The Genomes of Two Strains of Taenia crassiceps the Animal Model for the Study of Human Cysticercosis.</title>
        <authorList>
            <person name="Bobes R.J."/>
            <person name="Estrada K."/>
            <person name="Rios-Valencia D.G."/>
            <person name="Calderon-Gallegos A."/>
            <person name="de la Torre P."/>
            <person name="Carrero J.C."/>
            <person name="Sanchez-Flores A."/>
            <person name="Laclette J.P."/>
        </authorList>
    </citation>
    <scope>NUCLEOTIDE SEQUENCE [LARGE SCALE GENOMIC DNA]</scope>
    <source>
        <strain evidence="10">WFUcys</strain>
    </source>
</reference>
<dbReference type="InterPro" id="IPR036116">
    <property type="entry name" value="FN3_sf"/>
</dbReference>
<protein>
    <submittedName>
        <fullName evidence="10">Receptor-type tyrosine-protein phosphatase F</fullName>
    </submittedName>
</protein>
<organism evidence="10 11">
    <name type="scientific">Taenia crassiceps</name>
    <dbReference type="NCBI Taxonomy" id="6207"/>
    <lineage>
        <taxon>Eukaryota</taxon>
        <taxon>Metazoa</taxon>
        <taxon>Spiralia</taxon>
        <taxon>Lophotrochozoa</taxon>
        <taxon>Platyhelminthes</taxon>
        <taxon>Cestoda</taxon>
        <taxon>Eucestoda</taxon>
        <taxon>Cyclophyllidea</taxon>
        <taxon>Taeniidae</taxon>
        <taxon>Taenia</taxon>
    </lineage>
</organism>
<dbReference type="Gene3D" id="2.60.40.10">
    <property type="entry name" value="Immunoglobulins"/>
    <property type="match status" value="5"/>
</dbReference>
<feature type="transmembrane region" description="Helical" evidence="8">
    <location>
        <begin position="708"/>
        <end position="733"/>
    </location>
</feature>
<dbReference type="SMART" id="SM00060">
    <property type="entry name" value="FN3"/>
    <property type="match status" value="5"/>
</dbReference>
<dbReference type="EMBL" id="JAKROA010000007">
    <property type="protein sequence ID" value="KAL5105939.1"/>
    <property type="molecule type" value="Genomic_DNA"/>
</dbReference>
<evidence type="ECO:0000256" key="7">
    <source>
        <dbReference type="SAM" id="MobiDB-lite"/>
    </source>
</evidence>
<feature type="region of interest" description="Disordered" evidence="7">
    <location>
        <begin position="650"/>
        <end position="698"/>
    </location>
</feature>
<evidence type="ECO:0000256" key="4">
    <source>
        <dbReference type="ARBA" id="ARBA00022989"/>
    </source>
</evidence>
<keyword evidence="5 8" id="KW-0472">Membrane</keyword>
<feature type="domain" description="Fibronectin type-III" evidence="9">
    <location>
        <begin position="173"/>
        <end position="281"/>
    </location>
</feature>
<evidence type="ECO:0000313" key="11">
    <source>
        <dbReference type="Proteomes" id="UP001651158"/>
    </source>
</evidence>
<dbReference type="InterPro" id="IPR003961">
    <property type="entry name" value="FN3_dom"/>
</dbReference>
<evidence type="ECO:0000256" key="2">
    <source>
        <dbReference type="ARBA" id="ARBA00022692"/>
    </source>
</evidence>
<feature type="region of interest" description="Disordered" evidence="7">
    <location>
        <begin position="1084"/>
        <end position="1117"/>
    </location>
</feature>
<dbReference type="PANTHER" id="PTHR46708:SF2">
    <property type="entry name" value="FIBRONECTIN TYPE-III DOMAIN-CONTAINING PROTEIN"/>
    <property type="match status" value="1"/>
</dbReference>
<dbReference type="InterPro" id="IPR013783">
    <property type="entry name" value="Ig-like_fold"/>
</dbReference>
<sequence>MLTICRQVGTQCFLGAAANSSLGDTNPCFDDCIKQAFVNELVRFNCRSPREIYSNEIIISRQKRLALPPPNPPSDLEIVSVTEDSAQLSWQPPQPVPESLSEQINYRIEIKPENSPKKFSMMTEESQILFEELHPNTLYEVWVYSYRPADGQASLTPKHIKVTTKPEVYRLPMVMNPKAESTDFATLKVSWELPHIERSDRPEAQIGHYRIMLLNLAASGGDSRRWVSYKVPGGARVTAYTIAELQPDSFYRVRIIAVSVMGVDGHPATIASSPRILSRPPSTPPLKVMLSAVGALTAAFSWLPPAVQDRNGEIVAYQLEFNSPEWLAPRELTVADGCNYTITSLNPMTNYSLTVAAATRAGVGPKSPPLLFMTALKTNQVDNEASSDPNDTGFDSHSFFVDPGVATLPPLKVHNLRYVARERNILLLWSIPPISASPHRFKGVVVRWGNIYPGPNKAEVSLEKRAFSIEPLEPSTTYMISVALLTEDGEGPVEMITAQTKPVSHAKESLIPLNFRLLSAGPDWAIMAWDAPTCSALEDEFDVYHGNSNRRTTQRASPCASGAFPLTYQLRYEMMEMSEAATTNGAFGNCPSDGSSTAKEMNVNVTWVRLEQLQPSSRYVACVRAITHDAAQTELLGDWSFVHIFETQHQESSQAEPTKVAESGVTTANQSTTSPSNDVPSSTITNANVSSADGSRSSTLIGGGNSDIWLALAAIMVTTIVLMVIVIVVVCWAKRSPIMVVGYKPEQQASGGGLTEASVSLLSPSKNQSNGGGGSGVNEKIALQQYPLPKSGEAQLIDFTSKTPEAWTMDGDIALQQQQQQQQQQHQQGLMSMTNAVPMMGIRSAVDPMSGCGSDAASRGATGSSASSAISLLPAVGTTGAKPTPTYASPTPASVPPYGIFPSAQPQLGTFAQAYYHQHHQNANAAASGGGGGMYPPPAYIRGAVGQHPPPPPPHPPPPAFPLVTPSNIGGPRIDLSAGENDGTYLQYPGLPINRGHIAPNTPSLNASDLISESSSVGVPSSVVLGIASTTHPTVPTGGSGNPVEFSTVSTVSSCSNSNSNASNQHLHGLNPHIQRQMANLQPRGGYNSLPARKDGVKSTNETKSRATSGGGEANENMKAISTEELTQEMANLDGLMKDLSMITQNEFGCLQP</sequence>
<dbReference type="Proteomes" id="UP001651158">
    <property type="component" value="Unassembled WGS sequence"/>
</dbReference>
<keyword evidence="11" id="KW-1185">Reference proteome</keyword>
<keyword evidence="2 8" id="KW-0812">Transmembrane</keyword>
<feature type="domain" description="Fibronectin type-III" evidence="9">
    <location>
        <begin position="72"/>
        <end position="167"/>
    </location>
</feature>
<accession>A0ABR4Q8Y0</accession>
<feature type="domain" description="Fibronectin type-III" evidence="9">
    <location>
        <begin position="409"/>
        <end position="503"/>
    </location>
</feature>